<keyword evidence="2" id="KW-1185">Reference proteome</keyword>
<gene>
    <name evidence="1" type="ORF">PACLA_8A057663</name>
</gene>
<comment type="caution">
    <text evidence="1">The sequence shown here is derived from an EMBL/GenBank/DDBJ whole genome shotgun (WGS) entry which is preliminary data.</text>
</comment>
<dbReference type="PANTHER" id="PTHR33845">
    <property type="entry name" value="C2H2-TYPE DOMAIN-CONTAINING PROTEIN"/>
    <property type="match status" value="1"/>
</dbReference>
<sequence length="275" mass="32245">MYSKEQQADLLYDYSNARVQVEQWKAHILTSQNQDKAKHDVVDGLENNSVFILCDWAMKFLTVKYREKQIDWFGKRGLNWHISSCILKRDSGTRSGIKIERYDFSEPQHGKDLCDRIICPMKNSIRVYCNEGHDITTTAAVCVLDKSKCTLEVNKLLNFSNYHNFSYEHIGLRAWKALNIGTGKFFAYDDIFNNDQDPTDLITEESFFPINQLRTFTPKSSKSEEHEENNLYECTEENFSFSFKTLDELEMHVAVDRHSKPNTDGERFFDKLRRD</sequence>
<evidence type="ECO:0000313" key="2">
    <source>
        <dbReference type="Proteomes" id="UP001152795"/>
    </source>
</evidence>
<dbReference type="Proteomes" id="UP001152795">
    <property type="component" value="Unassembled WGS sequence"/>
</dbReference>
<accession>A0A6S7I567</accession>
<protein>
    <submittedName>
        <fullName evidence="1">Uncharacterized protein</fullName>
    </submittedName>
</protein>
<evidence type="ECO:0000313" key="1">
    <source>
        <dbReference type="EMBL" id="CAB4013654.1"/>
    </source>
</evidence>
<dbReference type="OrthoDB" id="5987529at2759"/>
<dbReference type="EMBL" id="CACRXK020007970">
    <property type="protein sequence ID" value="CAB4013654.1"/>
    <property type="molecule type" value="Genomic_DNA"/>
</dbReference>
<proteinExistence type="predicted"/>
<name>A0A6S7I567_PARCT</name>
<dbReference type="AlphaFoldDB" id="A0A6S7I567"/>
<organism evidence="1 2">
    <name type="scientific">Paramuricea clavata</name>
    <name type="common">Red gorgonian</name>
    <name type="synonym">Violescent sea-whip</name>
    <dbReference type="NCBI Taxonomy" id="317549"/>
    <lineage>
        <taxon>Eukaryota</taxon>
        <taxon>Metazoa</taxon>
        <taxon>Cnidaria</taxon>
        <taxon>Anthozoa</taxon>
        <taxon>Octocorallia</taxon>
        <taxon>Malacalcyonacea</taxon>
        <taxon>Plexauridae</taxon>
        <taxon>Paramuricea</taxon>
    </lineage>
</organism>
<reference evidence="1" key="1">
    <citation type="submission" date="2020-04" db="EMBL/GenBank/DDBJ databases">
        <authorList>
            <person name="Alioto T."/>
            <person name="Alioto T."/>
            <person name="Gomez Garrido J."/>
        </authorList>
    </citation>
    <scope>NUCLEOTIDE SEQUENCE</scope>
    <source>
        <strain evidence="1">A484AB</strain>
    </source>
</reference>
<dbReference type="PANTHER" id="PTHR33845:SF1">
    <property type="entry name" value="C2H2-TYPE DOMAIN-CONTAINING PROTEIN"/>
    <property type="match status" value="1"/>
</dbReference>